<proteinExistence type="predicted"/>
<dbReference type="Gramene" id="OQU80380">
    <property type="protein sequence ID" value="OQU80380"/>
    <property type="gene ID" value="SORBI_3007G118075"/>
</dbReference>
<evidence type="ECO:0000313" key="1">
    <source>
        <dbReference type="EMBL" id="OQU80380.1"/>
    </source>
</evidence>
<reference evidence="2" key="2">
    <citation type="journal article" date="2018" name="Plant J.">
        <title>The Sorghum bicolor reference genome: improved assembly, gene annotations, a transcriptome atlas, and signatures of genome organization.</title>
        <authorList>
            <person name="McCormick R.F."/>
            <person name="Truong S.K."/>
            <person name="Sreedasyam A."/>
            <person name="Jenkins J."/>
            <person name="Shu S."/>
            <person name="Sims D."/>
            <person name="Kennedy M."/>
            <person name="Amirebrahimi M."/>
            <person name="Weers B.D."/>
            <person name="McKinley B."/>
            <person name="Mattison A."/>
            <person name="Morishige D.T."/>
            <person name="Grimwood J."/>
            <person name="Schmutz J."/>
            <person name="Mullet J.E."/>
        </authorList>
    </citation>
    <scope>NUCLEOTIDE SEQUENCE [LARGE SCALE GENOMIC DNA]</scope>
    <source>
        <strain evidence="2">cv. BTx623</strain>
    </source>
</reference>
<name>A0A1Z5R9E5_SORBI</name>
<protein>
    <submittedName>
        <fullName evidence="1">Uncharacterized protein</fullName>
    </submittedName>
</protein>
<organism evidence="1 2">
    <name type="scientific">Sorghum bicolor</name>
    <name type="common">Sorghum</name>
    <name type="synonym">Sorghum vulgare</name>
    <dbReference type="NCBI Taxonomy" id="4558"/>
    <lineage>
        <taxon>Eukaryota</taxon>
        <taxon>Viridiplantae</taxon>
        <taxon>Streptophyta</taxon>
        <taxon>Embryophyta</taxon>
        <taxon>Tracheophyta</taxon>
        <taxon>Spermatophyta</taxon>
        <taxon>Magnoliopsida</taxon>
        <taxon>Liliopsida</taxon>
        <taxon>Poales</taxon>
        <taxon>Poaceae</taxon>
        <taxon>PACMAD clade</taxon>
        <taxon>Panicoideae</taxon>
        <taxon>Andropogonodae</taxon>
        <taxon>Andropogoneae</taxon>
        <taxon>Sorghinae</taxon>
        <taxon>Sorghum</taxon>
    </lineage>
</organism>
<gene>
    <name evidence="1" type="ORF">SORBI_3007G118075</name>
</gene>
<dbReference type="AlphaFoldDB" id="A0A1Z5R9E5"/>
<dbReference type="EMBL" id="CM000766">
    <property type="protein sequence ID" value="OQU80380.1"/>
    <property type="molecule type" value="Genomic_DNA"/>
</dbReference>
<keyword evidence="2" id="KW-1185">Reference proteome</keyword>
<dbReference type="Proteomes" id="UP000000768">
    <property type="component" value="Chromosome 7"/>
</dbReference>
<accession>A0A1Z5R9E5</accession>
<dbReference type="InParanoid" id="A0A1Z5R9E5"/>
<reference evidence="1 2" key="1">
    <citation type="journal article" date="2009" name="Nature">
        <title>The Sorghum bicolor genome and the diversification of grasses.</title>
        <authorList>
            <person name="Paterson A.H."/>
            <person name="Bowers J.E."/>
            <person name="Bruggmann R."/>
            <person name="Dubchak I."/>
            <person name="Grimwood J."/>
            <person name="Gundlach H."/>
            <person name="Haberer G."/>
            <person name="Hellsten U."/>
            <person name="Mitros T."/>
            <person name="Poliakov A."/>
            <person name="Schmutz J."/>
            <person name="Spannagl M."/>
            <person name="Tang H."/>
            <person name="Wang X."/>
            <person name="Wicker T."/>
            <person name="Bharti A.K."/>
            <person name="Chapman J."/>
            <person name="Feltus F.A."/>
            <person name="Gowik U."/>
            <person name="Grigoriev I.V."/>
            <person name="Lyons E."/>
            <person name="Maher C.A."/>
            <person name="Martis M."/>
            <person name="Narechania A."/>
            <person name="Otillar R.P."/>
            <person name="Penning B.W."/>
            <person name="Salamov A.A."/>
            <person name="Wang Y."/>
            <person name="Zhang L."/>
            <person name="Carpita N.C."/>
            <person name="Freeling M."/>
            <person name="Gingle A.R."/>
            <person name="Hash C.T."/>
            <person name="Keller B."/>
            <person name="Klein P."/>
            <person name="Kresovich S."/>
            <person name="McCann M.C."/>
            <person name="Ming R."/>
            <person name="Peterson D.G."/>
            <person name="Mehboob-ur-Rahman"/>
            <person name="Ware D."/>
            <person name="Westhoff P."/>
            <person name="Mayer K.F."/>
            <person name="Messing J."/>
            <person name="Rokhsar D.S."/>
        </authorList>
    </citation>
    <scope>NUCLEOTIDE SEQUENCE [LARGE SCALE GENOMIC DNA]</scope>
    <source>
        <strain evidence="2">cv. BTx623</strain>
    </source>
</reference>
<sequence length="67" mass="7363">MLDSMTCSSVPMAGQFCPLPMICAPVPAHIVGCSDGPLFIYKKAYRLDLTSTRHIVLSIRHSRAEDL</sequence>
<evidence type="ECO:0000313" key="2">
    <source>
        <dbReference type="Proteomes" id="UP000000768"/>
    </source>
</evidence>